<evidence type="ECO:0000259" key="8">
    <source>
        <dbReference type="Pfam" id="PF00696"/>
    </source>
</evidence>
<dbReference type="InterPro" id="IPR036974">
    <property type="entry name" value="PUA_sf"/>
</dbReference>
<dbReference type="PROSITE" id="PS50890">
    <property type="entry name" value="PUA"/>
    <property type="match status" value="1"/>
</dbReference>
<dbReference type="RefSeq" id="XP_041404395.1">
    <property type="nucleotide sequence ID" value="XM_041548461.1"/>
</dbReference>
<dbReference type="Proteomes" id="UP000644660">
    <property type="component" value="Unassembled WGS sequence"/>
</dbReference>
<name>A0A8H2VBU7_9SACH</name>
<dbReference type="InterPro" id="IPR041739">
    <property type="entry name" value="G5K_ProB"/>
</dbReference>
<evidence type="ECO:0000256" key="5">
    <source>
        <dbReference type="ARBA" id="ARBA00022741"/>
    </source>
</evidence>
<dbReference type="GO" id="GO:0004349">
    <property type="term" value="F:glutamate 5-kinase activity"/>
    <property type="evidence" value="ECO:0007669"/>
    <property type="project" value="InterPro"/>
</dbReference>
<keyword evidence="10" id="KW-1185">Reference proteome</keyword>
<dbReference type="HAMAP" id="MF_00456">
    <property type="entry name" value="ProB"/>
    <property type="match status" value="1"/>
</dbReference>
<comment type="caution">
    <text evidence="9">The sequence shown here is derived from an EMBL/GenBank/DDBJ whole genome shotgun (WGS) entry which is preliminary data.</text>
</comment>
<evidence type="ECO:0000256" key="6">
    <source>
        <dbReference type="ARBA" id="ARBA00022777"/>
    </source>
</evidence>
<evidence type="ECO:0000313" key="10">
    <source>
        <dbReference type="Proteomes" id="UP000644660"/>
    </source>
</evidence>
<evidence type="ECO:0000256" key="7">
    <source>
        <dbReference type="ARBA" id="ARBA00022840"/>
    </source>
</evidence>
<dbReference type="InterPro" id="IPR001048">
    <property type="entry name" value="Asp/Glu/Uridylate_kinase"/>
</dbReference>
<evidence type="ECO:0000256" key="2">
    <source>
        <dbReference type="ARBA" id="ARBA00022605"/>
    </source>
</evidence>
<dbReference type="GO" id="GO:0003723">
    <property type="term" value="F:RNA binding"/>
    <property type="evidence" value="ECO:0007669"/>
    <property type="project" value="InterPro"/>
</dbReference>
<dbReference type="EMBL" id="CAEFZW010000001">
    <property type="protein sequence ID" value="CAB4252357.1"/>
    <property type="molecule type" value="Genomic_DNA"/>
</dbReference>
<dbReference type="CDD" id="cd04242">
    <property type="entry name" value="AAK_G5K_ProB"/>
    <property type="match status" value="1"/>
</dbReference>
<keyword evidence="6" id="KW-0418">Kinase</keyword>
<evidence type="ECO:0000256" key="1">
    <source>
        <dbReference type="ARBA" id="ARBA00022490"/>
    </source>
</evidence>
<evidence type="ECO:0000256" key="3">
    <source>
        <dbReference type="ARBA" id="ARBA00022650"/>
    </source>
</evidence>
<dbReference type="InterPro" id="IPR019797">
    <property type="entry name" value="Glutamate_5-kinase_CS"/>
</dbReference>
<dbReference type="PROSITE" id="PS00902">
    <property type="entry name" value="GLUTAMATE_5_KINASE"/>
    <property type="match status" value="1"/>
</dbReference>
<dbReference type="Gene3D" id="3.40.1160.10">
    <property type="entry name" value="Acetylglutamate kinase-like"/>
    <property type="match status" value="2"/>
</dbReference>
<keyword evidence="4" id="KW-0808">Transferase</keyword>
<dbReference type="PANTHER" id="PTHR43654:SF3">
    <property type="entry name" value="GLUTAMATE 5-KINASE"/>
    <property type="match status" value="1"/>
</dbReference>
<dbReference type="Gene3D" id="2.30.130.10">
    <property type="entry name" value="PUA domain"/>
    <property type="match status" value="1"/>
</dbReference>
<reference evidence="9 10" key="1">
    <citation type="submission" date="2020-05" db="EMBL/GenBank/DDBJ databases">
        <authorList>
            <person name="Casaregola S."/>
            <person name="Devillers H."/>
            <person name="Grondin C."/>
        </authorList>
    </citation>
    <scope>NUCLEOTIDE SEQUENCE [LARGE SCALE GENOMIC DNA]</scope>
    <source>
        <strain evidence="9 10">CLIB 1767</strain>
    </source>
</reference>
<dbReference type="FunFam" id="3.40.1160.10:FF:000018">
    <property type="entry name" value="Glutamate 5-kinase"/>
    <property type="match status" value="1"/>
</dbReference>
<proteinExistence type="inferred from homology"/>
<evidence type="ECO:0000313" key="9">
    <source>
        <dbReference type="EMBL" id="CAB4252357.1"/>
    </source>
</evidence>
<dbReference type="PRINTS" id="PR00474">
    <property type="entry name" value="GLU5KINASE"/>
</dbReference>
<gene>
    <name evidence="9" type="ORF">KABA2_01S11792</name>
</gene>
<dbReference type="InterPro" id="IPR011529">
    <property type="entry name" value="Glu_5kinase"/>
</dbReference>
<dbReference type="GeneID" id="64855482"/>
<accession>A0A8H2VBU7</accession>
<keyword evidence="3" id="KW-0641">Proline biosynthesis</keyword>
<dbReference type="NCBIfam" id="TIGR01027">
    <property type="entry name" value="proB"/>
    <property type="match status" value="1"/>
</dbReference>
<protein>
    <recommendedName>
        <fullName evidence="8">Aspartate/glutamate/uridylate kinase domain-containing protein</fullName>
    </recommendedName>
</protein>
<dbReference type="GO" id="GO:0005524">
    <property type="term" value="F:ATP binding"/>
    <property type="evidence" value="ECO:0007669"/>
    <property type="project" value="UniProtKB-KW"/>
</dbReference>
<feature type="domain" description="Aspartate/glutamate/uridylate kinase" evidence="8">
    <location>
        <begin position="5"/>
        <end position="237"/>
    </location>
</feature>
<dbReference type="Pfam" id="PF00696">
    <property type="entry name" value="AA_kinase"/>
    <property type="match status" value="1"/>
</dbReference>
<dbReference type="SUPFAM" id="SSF53633">
    <property type="entry name" value="Carbamate kinase-like"/>
    <property type="match status" value="1"/>
</dbReference>
<keyword evidence="5" id="KW-0547">Nucleotide-binding</keyword>
<organism evidence="9 10">
    <name type="scientific">Maudiozyma barnettii</name>
    <dbReference type="NCBI Taxonomy" id="61262"/>
    <lineage>
        <taxon>Eukaryota</taxon>
        <taxon>Fungi</taxon>
        <taxon>Dikarya</taxon>
        <taxon>Ascomycota</taxon>
        <taxon>Saccharomycotina</taxon>
        <taxon>Saccharomycetes</taxon>
        <taxon>Saccharomycetales</taxon>
        <taxon>Saccharomycetaceae</taxon>
        <taxon>Maudiozyma</taxon>
    </lineage>
</organism>
<keyword evidence="7" id="KW-0067">ATP-binding</keyword>
<dbReference type="PIRSF" id="PIRSF000729">
    <property type="entry name" value="GK"/>
    <property type="match status" value="1"/>
</dbReference>
<keyword evidence="2" id="KW-0028">Amino-acid biosynthesis</keyword>
<dbReference type="OrthoDB" id="409889at2759"/>
<dbReference type="InterPro" id="IPR005715">
    <property type="entry name" value="Glu_5kinase/COase_Synthase"/>
</dbReference>
<dbReference type="InterPro" id="IPR001057">
    <property type="entry name" value="Glu/AcGlu_kinase"/>
</dbReference>
<evidence type="ECO:0000256" key="4">
    <source>
        <dbReference type="ARBA" id="ARBA00022679"/>
    </source>
</evidence>
<dbReference type="PANTHER" id="PTHR43654">
    <property type="entry name" value="GLUTAMATE 5-KINASE"/>
    <property type="match status" value="1"/>
</dbReference>
<dbReference type="GO" id="GO:1901607">
    <property type="term" value="P:alpha-amino acid biosynthetic process"/>
    <property type="evidence" value="ECO:0007669"/>
    <property type="project" value="UniProtKB-ARBA"/>
</dbReference>
<dbReference type="InterPro" id="IPR036393">
    <property type="entry name" value="AceGlu_kinase-like_sf"/>
</dbReference>
<dbReference type="GO" id="GO:0005829">
    <property type="term" value="C:cytosol"/>
    <property type="evidence" value="ECO:0007669"/>
    <property type="project" value="TreeGrafter"/>
</dbReference>
<dbReference type="AlphaFoldDB" id="A0A8H2VBU7"/>
<keyword evidence="1" id="KW-0963">Cytoplasm</keyword>
<sequence>MKPSTIVIKLGSSSLVNPDTREPRLSVMSKMVETVAILKRQGHKVVIVSSGGVAMGLNAMRLAEKPKEIAEVQAIAAIGQGRLISKWDMLFQEYEQEIAQILLTRNDILNWKQYKNAKNTILELLKMGVTPIVNENDTLSISEIEFGDNDTLSGVTAALIEADYLFLLTDVDCLYTNDPRIDPEAKPVITVDMDSKINPLKDVNTSSGSGSSVGTGGMRTKLIAADLATKAGVVTLVMRSEQPQEIVRIIDYMETQDYKSLSSDEEVALLNDLGLPLHTKFLAIDNDLRLENRQFWLLHGLVSKGSIIIDKDIYENIIEENNNNSNTNDLEAENDNENENSDSAFTIDYQGGLPASGIIDIQDTFHELDCVNLKIGRRLSNGELDPEFPLQTVGRARCNYTSTELNKIKGINRGESVTDFLGYSGSDSDEVNENEHTHVMRQSANEQIIDKLADGLHECCIASRENLAFTPV</sequence>